<evidence type="ECO:0008006" key="4">
    <source>
        <dbReference type="Google" id="ProtNLM"/>
    </source>
</evidence>
<dbReference type="Proteomes" id="UP000050525">
    <property type="component" value="Unassembled WGS sequence"/>
</dbReference>
<evidence type="ECO:0000313" key="2">
    <source>
        <dbReference type="EMBL" id="KYO42242.1"/>
    </source>
</evidence>
<evidence type="ECO:0000256" key="1">
    <source>
        <dbReference type="SAM" id="SignalP"/>
    </source>
</evidence>
<evidence type="ECO:0000313" key="3">
    <source>
        <dbReference type="Proteomes" id="UP000050525"/>
    </source>
</evidence>
<keyword evidence="1" id="KW-0732">Signal</keyword>
<comment type="caution">
    <text evidence="2">The sequence shown here is derived from an EMBL/GenBank/DDBJ whole genome shotgun (WGS) entry which is preliminary data.</text>
</comment>
<feature type="chain" id="PRO_5007586508" description="DDE Tnp4 domain-containing protein" evidence="1">
    <location>
        <begin position="26"/>
        <end position="146"/>
    </location>
</feature>
<dbReference type="EMBL" id="AKHW03001485">
    <property type="protein sequence ID" value="KYO42242.1"/>
    <property type="molecule type" value="Genomic_DNA"/>
</dbReference>
<gene>
    <name evidence="2" type="ORF">Y1Q_0002856</name>
</gene>
<accession>A0A151NZD5</accession>
<sequence length="146" mass="16959">MPMRGSMRPLLGLPLPLWASSLAISEPTVAAPNWLQHLVQKTWDDEQWVNAFWLTWATFWDLVQQLWPHLEFQDTSICLALPTNIRLAVLLLKLATPTSLQYVGHLFGVRKATIREAVLDLYKTDYEASLVIYRTLWTSEIEKFQY</sequence>
<protein>
    <recommendedName>
        <fullName evidence="4">DDE Tnp4 domain-containing protein</fullName>
    </recommendedName>
</protein>
<feature type="signal peptide" evidence="1">
    <location>
        <begin position="1"/>
        <end position="25"/>
    </location>
</feature>
<name>A0A151NZD5_ALLMI</name>
<dbReference type="AlphaFoldDB" id="A0A151NZD5"/>
<organism evidence="2 3">
    <name type="scientific">Alligator mississippiensis</name>
    <name type="common">American alligator</name>
    <dbReference type="NCBI Taxonomy" id="8496"/>
    <lineage>
        <taxon>Eukaryota</taxon>
        <taxon>Metazoa</taxon>
        <taxon>Chordata</taxon>
        <taxon>Craniata</taxon>
        <taxon>Vertebrata</taxon>
        <taxon>Euteleostomi</taxon>
        <taxon>Archelosauria</taxon>
        <taxon>Archosauria</taxon>
        <taxon>Crocodylia</taxon>
        <taxon>Alligatoridae</taxon>
        <taxon>Alligatorinae</taxon>
        <taxon>Alligator</taxon>
    </lineage>
</organism>
<proteinExistence type="predicted"/>
<reference evidence="2 3" key="1">
    <citation type="journal article" date="2012" name="Genome Biol.">
        <title>Sequencing three crocodilian genomes to illuminate the evolution of archosaurs and amniotes.</title>
        <authorList>
            <person name="St John J.A."/>
            <person name="Braun E.L."/>
            <person name="Isberg S.R."/>
            <person name="Miles L.G."/>
            <person name="Chong A.Y."/>
            <person name="Gongora J."/>
            <person name="Dalzell P."/>
            <person name="Moran C."/>
            <person name="Bed'hom B."/>
            <person name="Abzhanov A."/>
            <person name="Burgess S.C."/>
            <person name="Cooksey A.M."/>
            <person name="Castoe T.A."/>
            <person name="Crawford N.G."/>
            <person name="Densmore L.D."/>
            <person name="Drew J.C."/>
            <person name="Edwards S.V."/>
            <person name="Faircloth B.C."/>
            <person name="Fujita M.K."/>
            <person name="Greenwold M.J."/>
            <person name="Hoffmann F.G."/>
            <person name="Howard J.M."/>
            <person name="Iguchi T."/>
            <person name="Janes D.E."/>
            <person name="Khan S.Y."/>
            <person name="Kohno S."/>
            <person name="de Koning A.J."/>
            <person name="Lance S.L."/>
            <person name="McCarthy F.M."/>
            <person name="McCormack J.E."/>
            <person name="Merchant M.E."/>
            <person name="Peterson D.G."/>
            <person name="Pollock D.D."/>
            <person name="Pourmand N."/>
            <person name="Raney B.J."/>
            <person name="Roessler K.A."/>
            <person name="Sanford J.R."/>
            <person name="Sawyer R.H."/>
            <person name="Schmidt C.J."/>
            <person name="Triplett E.W."/>
            <person name="Tuberville T.D."/>
            <person name="Venegas-Anaya M."/>
            <person name="Howard J.T."/>
            <person name="Jarvis E.D."/>
            <person name="Guillette L.J.Jr."/>
            <person name="Glenn T.C."/>
            <person name="Green R.E."/>
            <person name="Ray D.A."/>
        </authorList>
    </citation>
    <scope>NUCLEOTIDE SEQUENCE [LARGE SCALE GENOMIC DNA]</scope>
    <source>
        <strain evidence="2">KSC_2009_1</strain>
    </source>
</reference>
<keyword evidence="3" id="KW-1185">Reference proteome</keyword>